<evidence type="ECO:0000256" key="4">
    <source>
        <dbReference type="PROSITE-ProRule" id="PRU00169"/>
    </source>
</evidence>
<evidence type="ECO:0000259" key="6">
    <source>
        <dbReference type="PROSITE" id="PS50110"/>
    </source>
</evidence>
<dbReference type="Pfam" id="PF12833">
    <property type="entry name" value="HTH_18"/>
    <property type="match status" value="1"/>
</dbReference>
<feature type="modified residue" description="4-aspartylphosphate" evidence="4">
    <location>
        <position position="54"/>
    </location>
</feature>
<dbReference type="PROSITE" id="PS50110">
    <property type="entry name" value="RESPONSE_REGULATORY"/>
    <property type="match status" value="1"/>
</dbReference>
<organism evidence="7 8">
    <name type="scientific">Cohnella hongkongensis</name>
    <dbReference type="NCBI Taxonomy" id="178337"/>
    <lineage>
        <taxon>Bacteria</taxon>
        <taxon>Bacillati</taxon>
        <taxon>Bacillota</taxon>
        <taxon>Bacilli</taxon>
        <taxon>Bacillales</taxon>
        <taxon>Paenibacillaceae</taxon>
        <taxon>Cohnella</taxon>
    </lineage>
</organism>
<dbReference type="Pfam" id="PF00072">
    <property type="entry name" value="Response_reg"/>
    <property type="match status" value="1"/>
</dbReference>
<protein>
    <submittedName>
        <fullName evidence="7">Response regulator</fullName>
    </submittedName>
</protein>
<comment type="caution">
    <text evidence="7">The sequence shown here is derived from an EMBL/GenBank/DDBJ whole genome shotgun (WGS) entry which is preliminary data.</text>
</comment>
<evidence type="ECO:0000256" key="2">
    <source>
        <dbReference type="ARBA" id="ARBA00023125"/>
    </source>
</evidence>
<keyword evidence="4" id="KW-0597">Phosphoprotein</keyword>
<dbReference type="InterPro" id="IPR018060">
    <property type="entry name" value="HTH_AraC"/>
</dbReference>
<evidence type="ECO:0000313" key="8">
    <source>
        <dbReference type="Proteomes" id="UP001596028"/>
    </source>
</evidence>
<keyword evidence="3" id="KW-0804">Transcription</keyword>
<dbReference type="PANTHER" id="PTHR43280">
    <property type="entry name" value="ARAC-FAMILY TRANSCRIPTIONAL REGULATOR"/>
    <property type="match status" value="1"/>
</dbReference>
<dbReference type="Gene3D" id="1.10.10.60">
    <property type="entry name" value="Homeodomain-like"/>
    <property type="match status" value="2"/>
</dbReference>
<dbReference type="SMART" id="SM00448">
    <property type="entry name" value="REC"/>
    <property type="match status" value="1"/>
</dbReference>
<sequence length="512" mass="58226">MRIMIVDDETFFRTSFEKYIDWHALGCEVVGIASNGQEALEAIERLRPDLVFLDIQMPVMNGLEFLEKYSQQKHKARIVILSSFHEFEYVRQALRFGAADYIHKEEMGGDLLARIIEQQSDAMQALRKSETERSVPLDSQAYLHRMLHDLDFEALSGPSDCPALSIRPGHLFVITMRFRQFPSIKQRYLGHEHRLYQGVQAMMKEMLSGQKELECLFYDKRTFCIIKSFSTTVSRMSMRTELAYLAQKGMSGLQRFFNLQACAGVSGAHHSFQNLAQAVEEAIMAGMMEFTSAKGAVRYYSDLRDCHFVEHISTDHLCRALETAAQEDWRRLIEEAFYVGDAQAILSPAATATAAKNVICHLIPGPEERNRLFAQIEMAETRDEMLETLLQTLHMRHAVSTPKSSSGNPLIAAVQEYIHEHYASADLSLEQIASHVNVSDSYLSRIFRKEIGLTVTDYINRTRIDTALQLLQGGGSMIYQVAYAVGYSNVEHFNRTFKKITGRSPGAFRARK</sequence>
<dbReference type="SMART" id="SM00342">
    <property type="entry name" value="HTH_ARAC"/>
    <property type="match status" value="1"/>
</dbReference>
<accession>A0ABV9FIB4</accession>
<feature type="domain" description="Response regulatory" evidence="6">
    <location>
        <begin position="2"/>
        <end position="119"/>
    </location>
</feature>
<dbReference type="InterPro" id="IPR020449">
    <property type="entry name" value="Tscrpt_reg_AraC-type_HTH"/>
</dbReference>
<dbReference type="RefSeq" id="WP_378102203.1">
    <property type="nucleotide sequence ID" value="NZ_JBHSEP010000030.1"/>
</dbReference>
<dbReference type="EMBL" id="JBHSEP010000030">
    <property type="protein sequence ID" value="MFC4601736.1"/>
    <property type="molecule type" value="Genomic_DNA"/>
</dbReference>
<keyword evidence="2" id="KW-0238">DNA-binding</keyword>
<dbReference type="Proteomes" id="UP001596028">
    <property type="component" value="Unassembled WGS sequence"/>
</dbReference>
<dbReference type="PRINTS" id="PR00032">
    <property type="entry name" value="HTHARAC"/>
</dbReference>
<dbReference type="InterPro" id="IPR001789">
    <property type="entry name" value="Sig_transdc_resp-reg_receiver"/>
</dbReference>
<dbReference type="InterPro" id="IPR018062">
    <property type="entry name" value="HTH_AraC-typ_CS"/>
</dbReference>
<dbReference type="InterPro" id="IPR011006">
    <property type="entry name" value="CheY-like_superfamily"/>
</dbReference>
<gene>
    <name evidence="7" type="ORF">ACFO3S_26090</name>
</gene>
<name>A0ABV9FIB4_9BACL</name>
<dbReference type="PROSITE" id="PS00041">
    <property type="entry name" value="HTH_ARAC_FAMILY_1"/>
    <property type="match status" value="1"/>
</dbReference>
<dbReference type="SUPFAM" id="SSF46689">
    <property type="entry name" value="Homeodomain-like"/>
    <property type="match status" value="2"/>
</dbReference>
<evidence type="ECO:0000259" key="5">
    <source>
        <dbReference type="PROSITE" id="PS01124"/>
    </source>
</evidence>
<dbReference type="PANTHER" id="PTHR43280:SF2">
    <property type="entry name" value="HTH-TYPE TRANSCRIPTIONAL REGULATOR EXSA"/>
    <property type="match status" value="1"/>
</dbReference>
<keyword evidence="1" id="KW-0805">Transcription regulation</keyword>
<dbReference type="CDD" id="cd17536">
    <property type="entry name" value="REC_YesN-like"/>
    <property type="match status" value="1"/>
</dbReference>
<feature type="domain" description="HTH araC/xylS-type" evidence="5">
    <location>
        <begin position="412"/>
        <end position="511"/>
    </location>
</feature>
<reference evidence="8" key="1">
    <citation type="journal article" date="2019" name="Int. J. Syst. Evol. Microbiol.">
        <title>The Global Catalogue of Microorganisms (GCM) 10K type strain sequencing project: providing services to taxonomists for standard genome sequencing and annotation.</title>
        <authorList>
            <consortium name="The Broad Institute Genomics Platform"/>
            <consortium name="The Broad Institute Genome Sequencing Center for Infectious Disease"/>
            <person name="Wu L."/>
            <person name="Ma J."/>
        </authorList>
    </citation>
    <scope>NUCLEOTIDE SEQUENCE [LARGE SCALE GENOMIC DNA]</scope>
    <source>
        <strain evidence="8">CCUG 49571</strain>
    </source>
</reference>
<dbReference type="InterPro" id="IPR009057">
    <property type="entry name" value="Homeodomain-like_sf"/>
</dbReference>
<dbReference type="SUPFAM" id="SSF52172">
    <property type="entry name" value="CheY-like"/>
    <property type="match status" value="1"/>
</dbReference>
<evidence type="ECO:0000256" key="1">
    <source>
        <dbReference type="ARBA" id="ARBA00023015"/>
    </source>
</evidence>
<evidence type="ECO:0000313" key="7">
    <source>
        <dbReference type="EMBL" id="MFC4601736.1"/>
    </source>
</evidence>
<dbReference type="Gene3D" id="3.40.50.2300">
    <property type="match status" value="1"/>
</dbReference>
<keyword evidence="8" id="KW-1185">Reference proteome</keyword>
<dbReference type="PROSITE" id="PS01124">
    <property type="entry name" value="HTH_ARAC_FAMILY_2"/>
    <property type="match status" value="1"/>
</dbReference>
<proteinExistence type="predicted"/>
<evidence type="ECO:0000256" key="3">
    <source>
        <dbReference type="ARBA" id="ARBA00023163"/>
    </source>
</evidence>